<organism evidence="2 3">
    <name type="scientific">Acidithiobacillus ferrooxidans</name>
    <name type="common">Thiobacillus ferrooxidans</name>
    <dbReference type="NCBI Taxonomy" id="920"/>
    <lineage>
        <taxon>Bacteria</taxon>
        <taxon>Pseudomonadati</taxon>
        <taxon>Pseudomonadota</taxon>
        <taxon>Acidithiobacillia</taxon>
        <taxon>Acidithiobacillales</taxon>
        <taxon>Acidithiobacillaceae</taxon>
        <taxon>Acidithiobacillus</taxon>
    </lineage>
</organism>
<sequence>MSLGGGPITITDILWLGITRILEKVLMNIQPNPKAAILTEIMLAVFRMQGRLLKKGDELVKPLNLTSARWQVIGAVALAGKPLSAPQIAEAMGITRQGAQKQLNKMEKDGFFERCPNPYHQSSPLYALTDLGIRSFSDAMALETVWADGLVTDLSLQRLHETLQTLNVIHEQLDSPVPKKGDR</sequence>
<evidence type="ECO:0000313" key="3">
    <source>
        <dbReference type="Proteomes" id="UP000078302"/>
    </source>
</evidence>
<dbReference type="Proteomes" id="UP000078302">
    <property type="component" value="Unassembled WGS sequence"/>
</dbReference>
<dbReference type="SUPFAM" id="SSF46785">
    <property type="entry name" value="Winged helix' DNA-binding domain"/>
    <property type="match status" value="1"/>
</dbReference>
<dbReference type="InterPro" id="IPR011991">
    <property type="entry name" value="ArsR-like_HTH"/>
</dbReference>
<feature type="domain" description="HTH marR-type" evidence="1">
    <location>
        <begin position="35"/>
        <end position="174"/>
    </location>
</feature>
<dbReference type="GO" id="GO:0003700">
    <property type="term" value="F:DNA-binding transcription factor activity"/>
    <property type="evidence" value="ECO:0007669"/>
    <property type="project" value="InterPro"/>
</dbReference>
<dbReference type="InterPro" id="IPR036388">
    <property type="entry name" value="WH-like_DNA-bd_sf"/>
</dbReference>
<dbReference type="Pfam" id="PF12802">
    <property type="entry name" value="MarR_2"/>
    <property type="match status" value="1"/>
</dbReference>
<dbReference type="AlphaFoldDB" id="A0A179BKY1"/>
<protein>
    <recommendedName>
        <fullName evidence="1">HTH marR-type domain-containing protein</fullName>
    </recommendedName>
</protein>
<dbReference type="CDD" id="cd00090">
    <property type="entry name" value="HTH_ARSR"/>
    <property type="match status" value="1"/>
</dbReference>
<evidence type="ECO:0000313" key="2">
    <source>
        <dbReference type="EMBL" id="OAP91983.1"/>
    </source>
</evidence>
<dbReference type="Gene3D" id="1.10.10.10">
    <property type="entry name" value="Winged helix-like DNA-binding domain superfamily/Winged helix DNA-binding domain"/>
    <property type="match status" value="1"/>
</dbReference>
<comment type="caution">
    <text evidence="2">The sequence shown here is derived from an EMBL/GenBank/DDBJ whole genome shotgun (WGS) entry which is preliminary data.</text>
</comment>
<name>A0A179BKY1_ACIFR</name>
<evidence type="ECO:0000259" key="1">
    <source>
        <dbReference type="PROSITE" id="PS50995"/>
    </source>
</evidence>
<dbReference type="PROSITE" id="PS50995">
    <property type="entry name" value="HTH_MARR_2"/>
    <property type="match status" value="1"/>
</dbReference>
<dbReference type="EMBL" id="LVXZ01000056">
    <property type="protein sequence ID" value="OAP91983.1"/>
    <property type="molecule type" value="Genomic_DNA"/>
</dbReference>
<accession>A0A179BKY1</accession>
<keyword evidence="3" id="KW-1185">Reference proteome</keyword>
<reference evidence="2 3" key="1">
    <citation type="submission" date="2016-04" db="EMBL/GenBank/DDBJ databases">
        <title>Acidithiobacillus ferrooxidans genome sequencing and assembly.</title>
        <authorList>
            <person name="Zhou Z."/>
        </authorList>
    </citation>
    <scope>NUCLEOTIDE SEQUENCE [LARGE SCALE GENOMIC DNA]</scope>
    <source>
        <strain evidence="2 3">BY0502</strain>
    </source>
</reference>
<dbReference type="InterPro" id="IPR000835">
    <property type="entry name" value="HTH_MarR-typ"/>
</dbReference>
<gene>
    <name evidence="2" type="ORF">A4H96_05315</name>
</gene>
<proteinExistence type="predicted"/>
<dbReference type="SMART" id="SM00347">
    <property type="entry name" value="HTH_MARR"/>
    <property type="match status" value="1"/>
</dbReference>
<dbReference type="InterPro" id="IPR036390">
    <property type="entry name" value="WH_DNA-bd_sf"/>
</dbReference>